<keyword evidence="2" id="KW-1185">Reference proteome</keyword>
<dbReference type="Pfam" id="PF06935">
    <property type="entry name" value="DUF1284"/>
    <property type="match status" value="1"/>
</dbReference>
<evidence type="ECO:0000313" key="2">
    <source>
        <dbReference type="Proteomes" id="UP000070107"/>
    </source>
</evidence>
<protein>
    <submittedName>
        <fullName evidence="1">2Fe-2S ferredoxin</fullName>
    </submittedName>
</protein>
<dbReference type="EMBL" id="LNTU01000034">
    <property type="protein sequence ID" value="KXF76248.1"/>
    <property type="molecule type" value="Genomic_DNA"/>
</dbReference>
<comment type="caution">
    <text evidence="1">The sequence shown here is derived from an EMBL/GenBank/DDBJ whole genome shotgun (WGS) entry which is preliminary data.</text>
</comment>
<dbReference type="Proteomes" id="UP000070107">
    <property type="component" value="Unassembled WGS sequence"/>
</dbReference>
<dbReference type="InterPro" id="IPR009702">
    <property type="entry name" value="DUF1284"/>
</dbReference>
<proteinExistence type="predicted"/>
<organism evidence="1 2">
    <name type="scientific">Paramesorhizobium deserti</name>
    <dbReference type="NCBI Taxonomy" id="1494590"/>
    <lineage>
        <taxon>Bacteria</taxon>
        <taxon>Pseudomonadati</taxon>
        <taxon>Pseudomonadota</taxon>
        <taxon>Alphaproteobacteria</taxon>
        <taxon>Hyphomicrobiales</taxon>
        <taxon>Phyllobacteriaceae</taxon>
        <taxon>Paramesorhizobium</taxon>
    </lineage>
</organism>
<dbReference type="STRING" id="1494590.ATN84_15265"/>
<accession>A0A135HSS8</accession>
<dbReference type="OrthoDB" id="6195504at2"/>
<dbReference type="AlphaFoldDB" id="A0A135HSS8"/>
<gene>
    <name evidence="1" type="ORF">ATN84_15265</name>
</gene>
<sequence>MTIRLRAHHLLCMLTYVGKGYSPAFIANYDAIAGRLAAGEDILLVAGPDDICAPLTGTTECHCFYESVTERDAKAMEAVSGLLGRPLSSGSRIALDRQMLELMRAAFASGQARQACQACEWFELCSNVAAIGYAGARIAIR</sequence>
<reference evidence="1 2" key="1">
    <citation type="submission" date="2015-11" db="EMBL/GenBank/DDBJ databases">
        <title>Draft genome sequence of Paramesorhizobium deserti A-3-E, a strain highly resistant to diverse beta-lactam antibiotics.</title>
        <authorList>
            <person name="Lv R."/>
            <person name="Yang X."/>
            <person name="Fang N."/>
            <person name="Guo J."/>
            <person name="Luo X."/>
            <person name="Peng F."/>
            <person name="Yang R."/>
            <person name="Cui Y."/>
            <person name="Fang C."/>
            <person name="Song Y."/>
        </authorList>
    </citation>
    <scope>NUCLEOTIDE SEQUENCE [LARGE SCALE GENOMIC DNA]</scope>
    <source>
        <strain evidence="1 2">A-3-E</strain>
    </source>
</reference>
<dbReference type="RefSeq" id="WP_068883107.1">
    <property type="nucleotide sequence ID" value="NZ_LNTU01000034.1"/>
</dbReference>
<name>A0A135HSS8_9HYPH</name>
<evidence type="ECO:0000313" key="1">
    <source>
        <dbReference type="EMBL" id="KXF76248.1"/>
    </source>
</evidence>